<dbReference type="AlphaFoldDB" id="A0A0A1SV53"/>
<evidence type="ECO:0000313" key="1">
    <source>
        <dbReference type="EMBL" id="CEJ87386.1"/>
    </source>
</evidence>
<dbReference type="EMBL" id="CDHN01000002">
    <property type="protein sequence ID" value="CEJ87386.1"/>
    <property type="molecule type" value="Genomic_DNA"/>
</dbReference>
<reference evidence="1 2" key="1">
    <citation type="journal article" date="2015" name="Genome Announc.">
        <title>Draft Genome Sequence and Gene Annotation of the Entomopathogenic Fungus Verticillium hemipterigenum.</title>
        <authorList>
            <person name="Horn F."/>
            <person name="Habel A."/>
            <person name="Scharf D.H."/>
            <person name="Dworschak J."/>
            <person name="Brakhage A.A."/>
            <person name="Guthke R."/>
            <person name="Hertweck C."/>
            <person name="Linde J."/>
        </authorList>
    </citation>
    <scope>NUCLEOTIDE SEQUENCE [LARGE SCALE GENOMIC DNA]</scope>
</reference>
<sequence>MPTVEIRRYSVPSDLTESQSSKADLLGAAIAFAKQANGPAHVAVGTIEGQSGVQLIVEWKNDIKNVAQSTLYITFESDLKKTLGQSTLLLQVPVAESIFGHGGPAEAAVVEFAHNQFPVSRATPEFKARVKSDFQKFDDTFKTTAHGGESWVADWLPGQRPHDAVTDELTESFLVIRGYNSVKEYTDSIKGQGFKEGLPILLAWKGHTTLVRHRAPWRSLSSR</sequence>
<accession>A0A0A1SV53</accession>
<organism evidence="1 2">
    <name type="scientific">[Torrubiella] hemipterigena</name>
    <dbReference type="NCBI Taxonomy" id="1531966"/>
    <lineage>
        <taxon>Eukaryota</taxon>
        <taxon>Fungi</taxon>
        <taxon>Dikarya</taxon>
        <taxon>Ascomycota</taxon>
        <taxon>Pezizomycotina</taxon>
        <taxon>Sordariomycetes</taxon>
        <taxon>Hypocreomycetidae</taxon>
        <taxon>Hypocreales</taxon>
        <taxon>Clavicipitaceae</taxon>
        <taxon>Clavicipitaceae incertae sedis</taxon>
        <taxon>'Torrubiella' clade</taxon>
    </lineage>
</organism>
<evidence type="ECO:0000313" key="2">
    <source>
        <dbReference type="Proteomes" id="UP000039046"/>
    </source>
</evidence>
<evidence type="ECO:0008006" key="3">
    <source>
        <dbReference type="Google" id="ProtNLM"/>
    </source>
</evidence>
<protein>
    <recommendedName>
        <fullName evidence="3">ABM domain-containing protein</fullName>
    </recommendedName>
</protein>
<dbReference type="OrthoDB" id="3830579at2759"/>
<dbReference type="Proteomes" id="UP000039046">
    <property type="component" value="Unassembled WGS sequence"/>
</dbReference>
<gene>
    <name evidence="1" type="ORF">VHEMI04398</name>
</gene>
<name>A0A0A1SV53_9HYPO</name>
<keyword evidence="2" id="KW-1185">Reference proteome</keyword>
<proteinExistence type="predicted"/>